<reference evidence="2" key="1">
    <citation type="journal article" date="2020" name="Stud. Mycol.">
        <title>101 Dothideomycetes genomes: a test case for predicting lifestyles and emergence of pathogens.</title>
        <authorList>
            <person name="Haridas S."/>
            <person name="Albert R."/>
            <person name="Binder M."/>
            <person name="Bloem J."/>
            <person name="Labutti K."/>
            <person name="Salamov A."/>
            <person name="Andreopoulos B."/>
            <person name="Baker S."/>
            <person name="Barry K."/>
            <person name="Bills G."/>
            <person name="Bluhm B."/>
            <person name="Cannon C."/>
            <person name="Castanera R."/>
            <person name="Culley D."/>
            <person name="Daum C."/>
            <person name="Ezra D."/>
            <person name="Gonzalez J."/>
            <person name="Henrissat B."/>
            <person name="Kuo A."/>
            <person name="Liang C."/>
            <person name="Lipzen A."/>
            <person name="Lutzoni F."/>
            <person name="Magnuson J."/>
            <person name="Mondo S."/>
            <person name="Nolan M."/>
            <person name="Ohm R."/>
            <person name="Pangilinan J."/>
            <person name="Park H.-J."/>
            <person name="Ramirez L."/>
            <person name="Alfaro M."/>
            <person name="Sun H."/>
            <person name="Tritt A."/>
            <person name="Yoshinaga Y."/>
            <person name="Zwiers L.-H."/>
            <person name="Turgeon B."/>
            <person name="Goodwin S."/>
            <person name="Spatafora J."/>
            <person name="Crous P."/>
            <person name="Grigoriev I."/>
        </authorList>
    </citation>
    <scope>NUCLEOTIDE SEQUENCE</scope>
    <source>
        <strain evidence="2">CBS 115976</strain>
    </source>
</reference>
<evidence type="ECO:0000313" key="3">
    <source>
        <dbReference type="Proteomes" id="UP000799302"/>
    </source>
</evidence>
<proteinExistence type="predicted"/>
<dbReference type="Proteomes" id="UP000799302">
    <property type="component" value="Unassembled WGS sequence"/>
</dbReference>
<dbReference type="EMBL" id="MU004242">
    <property type="protein sequence ID" value="KAF2664627.1"/>
    <property type="molecule type" value="Genomic_DNA"/>
</dbReference>
<evidence type="ECO:0000256" key="1">
    <source>
        <dbReference type="SAM" id="MobiDB-lite"/>
    </source>
</evidence>
<accession>A0A6A6TZM3</accession>
<dbReference type="AlphaFoldDB" id="A0A6A6TZM3"/>
<evidence type="ECO:0000313" key="2">
    <source>
        <dbReference type="EMBL" id="KAF2664627.1"/>
    </source>
</evidence>
<feature type="region of interest" description="Disordered" evidence="1">
    <location>
        <begin position="32"/>
        <end position="52"/>
    </location>
</feature>
<organism evidence="2 3">
    <name type="scientific">Microthyrium microscopicum</name>
    <dbReference type="NCBI Taxonomy" id="703497"/>
    <lineage>
        <taxon>Eukaryota</taxon>
        <taxon>Fungi</taxon>
        <taxon>Dikarya</taxon>
        <taxon>Ascomycota</taxon>
        <taxon>Pezizomycotina</taxon>
        <taxon>Dothideomycetes</taxon>
        <taxon>Dothideomycetes incertae sedis</taxon>
        <taxon>Microthyriales</taxon>
        <taxon>Microthyriaceae</taxon>
        <taxon>Microthyrium</taxon>
    </lineage>
</organism>
<gene>
    <name evidence="2" type="ORF">BT63DRAFT_460120</name>
</gene>
<protein>
    <submittedName>
        <fullName evidence="2">Uncharacterized protein</fullName>
    </submittedName>
</protein>
<sequence>MSDEDRLLAPEELEGWSTWAIRYLEAQPGVVPNDARGFEERRQSASRRQGHSQKAYRYKLLGTDPNFTPPNYIRSKWQPQAIHSYIEAEKRLERDFQEKMERFTYSIVNLVRVEYPRGSREDQNIYFLHAYTDIVDHLRADVEKEPSFTYQFIGDLESRNTRTEVSLVRFILILTLTMESIITLMRYRNHHTVLGSSLTEILNKQQEPWRTKCGNYKLWSFVFWNEIMAMTDGQHTSNFIPEVALKYFEEIPVRETIGHAWRMLLGHRNLFAQELVENRREDISELIDWRKDLRRDGSAPETRALSNSHYVPSIWMLWLPEDARYGDFFPKTVVKSPKERVCIGLEGSISLCDHYSFTGECLLRGLRELRDTKLYCDRSHFAMSEGNPRYLDSLRLGLLGPCLIYRHGSHITMNRRYQLTVDSKDLTSSSTLIGAMQRKNIIICSHLRSASMGMFIGNAYIAENPGTRTSQHQDRREEAVWFDDYISFGDSRLHGDSVHRVGERAWSQCPSQDCNTQYLLRRICYSDTKHTFEVEIKSHIVGDPTHPSWLAQIFTDEHIEEIATAPSQLRRDWLDKPKNQWRKCSAGHGSCKGQCCLSMYERFMTATTHR</sequence>
<name>A0A6A6TZM3_9PEZI</name>
<keyword evidence="3" id="KW-1185">Reference proteome</keyword>